<protein>
    <recommendedName>
        <fullName evidence="4">Intracellular growth attenuator protein IgaA</fullName>
    </recommendedName>
</protein>
<dbReference type="RefSeq" id="WP_021709674.1">
    <property type="nucleotide sequence ID" value="NZ_BAOB01000168.1"/>
</dbReference>
<name>U3C3B3_9VIBR</name>
<evidence type="ECO:0000313" key="2">
    <source>
        <dbReference type="EMBL" id="GAD75919.1"/>
    </source>
</evidence>
<keyword evidence="3" id="KW-1185">Reference proteome</keyword>
<gene>
    <name evidence="2" type="ORF">VAZ01S_032_00630</name>
</gene>
<sequence>MQEFLLILKVIIILCGIVSFFSHQSEKARLKEQRARLFSARRGTDLSEEERSAISELWELDVTSSEVYCIDERLEVHAIPSENDKDEEMGYFALAEYPILMGDKAIEYIDEERVNAEVVLHDDMLIVITLKDYNIVDCVNNTLPEAPNNALSDDCLQNTENSEQACLDQPATIAEDNTPIEQEDVPAVFKYDRPVTLLEARYLQLSSPFYNILVPTLLLLAIGIFLYVTDIGLSLEPGWLSAVILAVVCCATLFLLTMEGPKPATENLVVKRYFGQIKTMRMIDNKIWIVFIAPNGEVNEAWIPDEWQNAVNLGCDVQFEIEQSQSAVMSIGLNAISEQDTVKKKPRYIVAAIGLLFGIFFIAFNTHWEWREASLAILNNNSSYQINSTADWPTNGFKAGDNLSITQPRLCLDSRYENNRLVYCKQFEYPLVGDDFKVTPDEAVIKAYIHFISEAPDFAPEMPQDIYDYAARIVKIRNSLGLNYEYGSFGTHRIRSRSEMAMFTVESLQLIANHITPYCSTDNQAKETDRAENLSVDEPQLNQACNKFKQQFAELWEELTSSSCEVSACWDEALKAGELDDGYTVRNDEDAYFSSLRRLKQEIWQATKASLTLSSPEQPSITIDWSGAKSEELLKIARLRSKLDRSNQEERITYLNELLLLQSEASQQRVEGTILRVSNNDGHLTLTVIEKISPKQALSTIMNSILIAFFGLLMTLLFIAFFRSGRPRKEKQAKSKDAWIS</sequence>
<reference evidence="2 3" key="1">
    <citation type="submission" date="2013-09" db="EMBL/GenBank/DDBJ databases">
        <title>Whole genome shotgun sequence of Vibrio azureus NBRC 104587.</title>
        <authorList>
            <person name="Isaki S."/>
            <person name="Hosoyama A."/>
            <person name="Numata M."/>
            <person name="Hashimoto M."/>
            <person name="Hosoyama Y."/>
            <person name="Tsuchikane K."/>
            <person name="Noguchi M."/>
            <person name="Hirakata S."/>
            <person name="Ichikawa N."/>
            <person name="Ohji S."/>
            <person name="Yamazoe A."/>
            <person name="Fujita N."/>
        </authorList>
    </citation>
    <scope>NUCLEOTIDE SEQUENCE [LARGE SCALE GENOMIC DNA]</scope>
    <source>
        <strain evidence="2 3">NBRC 104587</strain>
    </source>
</reference>
<feature type="transmembrane region" description="Helical" evidence="1">
    <location>
        <begin position="348"/>
        <end position="368"/>
    </location>
</feature>
<feature type="transmembrane region" description="Helical" evidence="1">
    <location>
        <begin position="701"/>
        <end position="722"/>
    </location>
</feature>
<dbReference type="AlphaFoldDB" id="U3C3B3"/>
<feature type="transmembrane region" description="Helical" evidence="1">
    <location>
        <begin position="239"/>
        <end position="258"/>
    </location>
</feature>
<comment type="caution">
    <text evidence="2">The sequence shown here is derived from an EMBL/GenBank/DDBJ whole genome shotgun (WGS) entry which is preliminary data.</text>
</comment>
<keyword evidence="1" id="KW-0812">Transmembrane</keyword>
<proteinExistence type="predicted"/>
<evidence type="ECO:0000313" key="3">
    <source>
        <dbReference type="Proteomes" id="UP000016567"/>
    </source>
</evidence>
<keyword evidence="1" id="KW-1133">Transmembrane helix</keyword>
<dbReference type="Proteomes" id="UP000016567">
    <property type="component" value="Unassembled WGS sequence"/>
</dbReference>
<feature type="transmembrane region" description="Helical" evidence="1">
    <location>
        <begin position="6"/>
        <end position="23"/>
    </location>
</feature>
<dbReference type="eggNOG" id="ENOG5031SRV">
    <property type="taxonomic scope" value="Bacteria"/>
</dbReference>
<evidence type="ECO:0008006" key="4">
    <source>
        <dbReference type="Google" id="ProtNLM"/>
    </source>
</evidence>
<accession>U3C3B3</accession>
<organism evidence="2 3">
    <name type="scientific">Vibrio azureus NBRC 104587</name>
    <dbReference type="NCBI Taxonomy" id="1219077"/>
    <lineage>
        <taxon>Bacteria</taxon>
        <taxon>Pseudomonadati</taxon>
        <taxon>Pseudomonadota</taxon>
        <taxon>Gammaproteobacteria</taxon>
        <taxon>Vibrionales</taxon>
        <taxon>Vibrionaceae</taxon>
        <taxon>Vibrio</taxon>
    </lineage>
</organism>
<dbReference type="EMBL" id="BATL01000032">
    <property type="protein sequence ID" value="GAD75919.1"/>
    <property type="molecule type" value="Genomic_DNA"/>
</dbReference>
<dbReference type="OrthoDB" id="5838052at2"/>
<keyword evidence="1" id="KW-0472">Membrane</keyword>
<evidence type="ECO:0000256" key="1">
    <source>
        <dbReference type="SAM" id="Phobius"/>
    </source>
</evidence>
<feature type="transmembrane region" description="Helical" evidence="1">
    <location>
        <begin position="209"/>
        <end position="227"/>
    </location>
</feature>